<dbReference type="FunFam" id="3.90.640.10:FF:000004">
    <property type="entry name" value="Heat shock 70 kDa protein 4"/>
    <property type="match status" value="1"/>
</dbReference>
<evidence type="ECO:0000256" key="4">
    <source>
        <dbReference type="SAM" id="Coils"/>
    </source>
</evidence>
<proteinExistence type="inferred from homology"/>
<dbReference type="PANTHER" id="PTHR45639">
    <property type="entry name" value="HSC70CB, ISOFORM G-RELATED"/>
    <property type="match status" value="1"/>
</dbReference>
<keyword evidence="7" id="KW-1185">Reference proteome</keyword>
<evidence type="ECO:0000256" key="1">
    <source>
        <dbReference type="ARBA" id="ARBA00007381"/>
    </source>
</evidence>
<feature type="compositionally biased region" description="Acidic residues" evidence="5">
    <location>
        <begin position="502"/>
        <end position="511"/>
    </location>
</feature>
<dbReference type="GO" id="GO:0005524">
    <property type="term" value="F:ATP binding"/>
    <property type="evidence" value="ECO:0007669"/>
    <property type="project" value="UniProtKB-KW"/>
</dbReference>
<sequence>MSVIGIDFGNDTCYVAVARTGGIETIDNDYSLRATPSVVAFGERSRILGTAAKNQMVANLKNTLFGFKRFIGRNFADPIVEREMARYPFTVCSNETGRVGFRVEYLNESRFFTPEQAAAMLFTKLKQTSETALGQKVSDCVISCPAYFTDSERCSLLDAAQMAGLNVLRLMNDTASTALNYGMYKQDIIPAVEEPSRNVVFVDCGHSSFQVFACAFNKGKLKMLATCSDHELGGRDFDEALANYFCEEFRGKYNIEVKSHPKAYIRLLGEVEKLKKQMSANSTKLPINIECFVNEKDVSSSMQRNDFEALCGPLFARAETTMKKCLDDSGLSPESIVAVEIVGGSTRIPAIKLLIEKIFGKTPSTTLNQDEAVARGCALQCAMLSPNFKVKDINITDVHHYGVNVVYAEKDSSEGVMEVFPRYHPVPFSRKLTFYRKEPFTIRAQYINEVPFPTQIIGIFKFLNIKPSPEGDAIKVQIKARINIHGCFVIEGATWIQKSEVEVEQPMETESNEVPADENASKPENVEETKSEESVPAETESSADKDAEKEKKTVKVKKTVGKSVDLPYERKIFGLCREDLGVFVEDEAKMVADDQFEKERIDAKNTLEEYIYEMRSKLEEELSDYAEETFKHDFTQKLSELENWLYDEGENQQKKIYCQHLEELKKIGEPIKDLRREDLERPRAIQELERVIQKGHKVIWSRQNGEATYDHLEPKEIDELTKAIQEAEKMLESARLALRDHKKHLAPKVKVADIQNLIKQTESRFSPIIYKKKPVVEPPKPTPANEAEVNTSSQTNNGGKQAESPESMDVE</sequence>
<feature type="coiled-coil region" evidence="4">
    <location>
        <begin position="717"/>
        <end position="744"/>
    </location>
</feature>
<dbReference type="EMBL" id="CAJVCH010054902">
    <property type="protein sequence ID" value="CAG7718634.1"/>
    <property type="molecule type" value="Genomic_DNA"/>
</dbReference>
<evidence type="ECO:0000313" key="6">
    <source>
        <dbReference type="EMBL" id="CAG7718634.1"/>
    </source>
</evidence>
<evidence type="ECO:0000313" key="7">
    <source>
        <dbReference type="Proteomes" id="UP000708208"/>
    </source>
</evidence>
<keyword evidence="3" id="KW-0067">ATP-binding</keyword>
<dbReference type="GO" id="GO:0005829">
    <property type="term" value="C:cytosol"/>
    <property type="evidence" value="ECO:0007669"/>
    <property type="project" value="TreeGrafter"/>
</dbReference>
<evidence type="ECO:0000256" key="3">
    <source>
        <dbReference type="ARBA" id="ARBA00022840"/>
    </source>
</evidence>
<dbReference type="GO" id="GO:0140662">
    <property type="term" value="F:ATP-dependent protein folding chaperone"/>
    <property type="evidence" value="ECO:0007669"/>
    <property type="project" value="InterPro"/>
</dbReference>
<comment type="similarity">
    <text evidence="1">Belongs to the heat shock protein 70 family.</text>
</comment>
<dbReference type="FunFam" id="3.30.30.30:FF:000002">
    <property type="entry name" value="Heat shock 70 kDa protein 4"/>
    <property type="match status" value="1"/>
</dbReference>
<feature type="region of interest" description="Disordered" evidence="5">
    <location>
        <begin position="768"/>
        <end position="811"/>
    </location>
</feature>
<dbReference type="InterPro" id="IPR013126">
    <property type="entry name" value="Hsp_70_fam"/>
</dbReference>
<dbReference type="FunFam" id="1.20.1270.10:FF:000002">
    <property type="entry name" value="Heat shock 70 kDa protein 4"/>
    <property type="match status" value="1"/>
</dbReference>
<protein>
    <recommendedName>
        <fullName evidence="8">Heat shock 70 kDa protein 4L</fullName>
    </recommendedName>
</protein>
<evidence type="ECO:0008006" key="8">
    <source>
        <dbReference type="Google" id="ProtNLM"/>
    </source>
</evidence>
<evidence type="ECO:0000256" key="2">
    <source>
        <dbReference type="ARBA" id="ARBA00022741"/>
    </source>
</evidence>
<dbReference type="Pfam" id="PF00012">
    <property type="entry name" value="HSP70"/>
    <property type="match status" value="1"/>
</dbReference>
<dbReference type="AlphaFoldDB" id="A0A8J2JPK7"/>
<keyword evidence="2" id="KW-0547">Nucleotide-binding</keyword>
<feature type="compositionally biased region" description="Basic and acidic residues" evidence="5">
    <location>
        <begin position="519"/>
        <end position="533"/>
    </location>
</feature>
<dbReference type="PANTHER" id="PTHR45639:SF4">
    <property type="entry name" value="HSC70CB, ISOFORM G"/>
    <property type="match status" value="1"/>
</dbReference>
<organism evidence="6 7">
    <name type="scientific">Allacma fusca</name>
    <dbReference type="NCBI Taxonomy" id="39272"/>
    <lineage>
        <taxon>Eukaryota</taxon>
        <taxon>Metazoa</taxon>
        <taxon>Ecdysozoa</taxon>
        <taxon>Arthropoda</taxon>
        <taxon>Hexapoda</taxon>
        <taxon>Collembola</taxon>
        <taxon>Symphypleona</taxon>
        <taxon>Sminthuridae</taxon>
        <taxon>Allacma</taxon>
    </lineage>
</organism>
<keyword evidence="4" id="KW-0175">Coiled coil</keyword>
<feature type="compositionally biased region" description="Basic and acidic residues" evidence="5">
    <location>
        <begin position="542"/>
        <end position="553"/>
    </location>
</feature>
<name>A0A8J2JPK7_9HEXA</name>
<dbReference type="FunFam" id="3.30.420.40:FF:000171">
    <property type="entry name" value="Heat shock 70 kDa protein 4"/>
    <property type="match status" value="2"/>
</dbReference>
<feature type="compositionally biased region" description="Polar residues" evidence="5">
    <location>
        <begin position="788"/>
        <end position="799"/>
    </location>
</feature>
<dbReference type="GO" id="GO:0005634">
    <property type="term" value="C:nucleus"/>
    <property type="evidence" value="ECO:0007669"/>
    <property type="project" value="TreeGrafter"/>
</dbReference>
<gene>
    <name evidence="6" type="ORF">AFUS01_LOCUS8011</name>
</gene>
<evidence type="ECO:0000256" key="5">
    <source>
        <dbReference type="SAM" id="MobiDB-lite"/>
    </source>
</evidence>
<dbReference type="CDD" id="cd10228">
    <property type="entry name" value="ASKHA_NBD_HSP70_HSPA4_like"/>
    <property type="match status" value="1"/>
</dbReference>
<accession>A0A8J2JPK7</accession>
<dbReference type="Proteomes" id="UP000708208">
    <property type="component" value="Unassembled WGS sequence"/>
</dbReference>
<dbReference type="OrthoDB" id="434160at2759"/>
<reference evidence="6" key="1">
    <citation type="submission" date="2021-06" db="EMBL/GenBank/DDBJ databases">
        <authorList>
            <person name="Hodson N. C."/>
            <person name="Mongue J. A."/>
            <person name="Jaron S. K."/>
        </authorList>
    </citation>
    <scope>NUCLEOTIDE SEQUENCE</scope>
</reference>
<comment type="caution">
    <text evidence="6">The sequence shown here is derived from an EMBL/GenBank/DDBJ whole genome shotgun (WGS) entry which is preliminary data.</text>
</comment>
<feature type="region of interest" description="Disordered" evidence="5">
    <location>
        <begin position="502"/>
        <end position="554"/>
    </location>
</feature>